<dbReference type="Proteomes" id="UP000399805">
    <property type="component" value="Unassembled WGS sequence"/>
</dbReference>
<dbReference type="SMART" id="SM00028">
    <property type="entry name" value="TPR"/>
    <property type="match status" value="10"/>
</dbReference>
<proteinExistence type="predicted"/>
<evidence type="ECO:0000256" key="2">
    <source>
        <dbReference type="ARBA" id="ARBA00022803"/>
    </source>
</evidence>
<evidence type="ECO:0000256" key="3">
    <source>
        <dbReference type="PROSITE-ProRule" id="PRU00339"/>
    </source>
</evidence>
<dbReference type="InterPro" id="IPR019734">
    <property type="entry name" value="TPR_rpt"/>
</dbReference>
<keyword evidence="1" id="KW-0677">Repeat</keyword>
<evidence type="ECO:0000313" key="6">
    <source>
        <dbReference type="EMBL" id="VVJ25022.1"/>
    </source>
</evidence>
<feature type="repeat" description="TPR" evidence="3">
    <location>
        <begin position="705"/>
        <end position="738"/>
    </location>
</feature>
<reference evidence="6 7" key="1">
    <citation type="submission" date="2019-09" db="EMBL/GenBank/DDBJ databases">
        <authorList>
            <person name="Leyn A S."/>
        </authorList>
    </citation>
    <scope>NUCLEOTIDE SEQUENCE [LARGE SCALE GENOMIC DNA]</scope>
    <source>
        <strain evidence="6">AA231_1</strain>
    </source>
</reference>
<dbReference type="RefSeq" id="WP_196425953.1">
    <property type="nucleotide sequence ID" value="NZ_CABVGP010000004.1"/>
</dbReference>
<keyword evidence="2 3" id="KW-0802">TPR repeat</keyword>
<dbReference type="EMBL" id="CABVGP010000004">
    <property type="protein sequence ID" value="VVJ25022.1"/>
    <property type="molecule type" value="Genomic_DNA"/>
</dbReference>
<keyword evidence="7" id="KW-1185">Reference proteome</keyword>
<name>A0A6I8MAD1_9PSEU</name>
<accession>A0A6I8MAD1</accession>
<dbReference type="GO" id="GO:0009279">
    <property type="term" value="C:cell outer membrane"/>
    <property type="evidence" value="ECO:0007669"/>
    <property type="project" value="TreeGrafter"/>
</dbReference>
<organism evidence="6 7">
    <name type="scientific">Amycolatopsis camponoti</name>
    <dbReference type="NCBI Taxonomy" id="2606593"/>
    <lineage>
        <taxon>Bacteria</taxon>
        <taxon>Bacillati</taxon>
        <taxon>Actinomycetota</taxon>
        <taxon>Actinomycetes</taxon>
        <taxon>Pseudonocardiales</taxon>
        <taxon>Pseudonocardiaceae</taxon>
        <taxon>Amycolatopsis</taxon>
    </lineage>
</organism>
<evidence type="ECO:0000259" key="5">
    <source>
        <dbReference type="Pfam" id="PF13191"/>
    </source>
</evidence>
<dbReference type="Pfam" id="PF13191">
    <property type="entry name" value="AAA_16"/>
    <property type="match status" value="1"/>
</dbReference>
<dbReference type="Gene3D" id="1.25.40.10">
    <property type="entry name" value="Tetratricopeptide repeat domain"/>
    <property type="match status" value="4"/>
</dbReference>
<dbReference type="PANTHER" id="PTHR44858">
    <property type="entry name" value="TETRATRICOPEPTIDE REPEAT PROTEIN 6"/>
    <property type="match status" value="1"/>
</dbReference>
<feature type="domain" description="Orc1-like AAA ATPase" evidence="5">
    <location>
        <begin position="20"/>
        <end position="117"/>
    </location>
</feature>
<feature type="region of interest" description="Disordered" evidence="4">
    <location>
        <begin position="929"/>
        <end position="951"/>
    </location>
</feature>
<dbReference type="SUPFAM" id="SSF52540">
    <property type="entry name" value="P-loop containing nucleoside triphosphate hydrolases"/>
    <property type="match status" value="1"/>
</dbReference>
<evidence type="ECO:0000256" key="1">
    <source>
        <dbReference type="ARBA" id="ARBA00022737"/>
    </source>
</evidence>
<dbReference type="InterPro" id="IPR050498">
    <property type="entry name" value="Ycf3"/>
</dbReference>
<protein>
    <recommendedName>
        <fullName evidence="5">Orc1-like AAA ATPase domain-containing protein</fullName>
    </recommendedName>
</protein>
<feature type="repeat" description="TPR" evidence="3">
    <location>
        <begin position="671"/>
        <end position="704"/>
    </location>
</feature>
<dbReference type="GO" id="GO:0046813">
    <property type="term" value="P:receptor-mediated virion attachment to host cell"/>
    <property type="evidence" value="ECO:0007669"/>
    <property type="project" value="TreeGrafter"/>
</dbReference>
<evidence type="ECO:0000256" key="4">
    <source>
        <dbReference type="SAM" id="MobiDB-lite"/>
    </source>
</evidence>
<gene>
    <name evidence="6" type="ORF">AA23TX_09776</name>
</gene>
<feature type="repeat" description="TPR" evidence="3">
    <location>
        <begin position="603"/>
        <end position="636"/>
    </location>
</feature>
<dbReference type="SUPFAM" id="SSF48452">
    <property type="entry name" value="TPR-like"/>
    <property type="match status" value="2"/>
</dbReference>
<sequence length="951" mass="106162">MKRSSVSLQDLIRRRQAGGFVGRQEELGQFQDNLRLEVDDVRRRFLYSIHGDAGIGKTFLVRQFARLAREHGCLTAYIDESVYDIPAALEAISVALAQQDAPCKELVKRAETYRKHQYELDADPAAPEGLSSALTRSAVRIGLRAAEDIPLVGPFAKELNTDAVAGQADRLRSYLTSKLRNHLDVRLMLSPVEVLTPLFVADLGEIAAERPIVLFFDTYERTGVFLDAWLRTLLSGRYGDLPANLVLVVAGQHPLDVNTWGDYLSIRSNIAMQLFTEAEAVELLAARGVTDKGVIDVVLGLTGRLPVLVAMLAEARPGNVEDVSDPSDNAVERFLKWESDPRRRTAAVLGALPRRLDKETYAAVTGSAAVEEDFAWLLGLPFVAERSGGYRYHDVVRNAMLRVQRRRSSADWRTHHETLAAHYRVVAESLESADDGQDERVQALFLEETYHRLCAQPSAALPAALMSLVDAVDGNPELVPPWTAMIRQAGEDSGTPALSRRGEELTGLYADEAGDRLGFYTNLAEDTSLDDEHRALAYEKRGSLHFGRQEHEKALEALARAIDLDGSRLWARAFRGDTYRVMGRFDEAVADFDHVIDQDPENDWALACRGAAYQEAGRFDEAIADLDSALRIDPEDTWDIAMRGETYRLMGKLDEARADFDRALEASPDYRWVLGSRGVLHRDAGRVAEALADFDRALQLEPEYLWAIAHRGETHRVMGHRDEALADFGRALAIRPEYEFVLACRAQVHLSFERHEAALADLDRAIELSPDYGWALTERGSLQTFLGRHEAALADYGRVRELHPDGTSVLDKRAATYREMGRYDDALADLQDVLRREPKDAWVRYQVGLVRWRQGDRNAATADFAAAVELERELVDAAPRDAWRAFNVAVYLAAAGSHDEATAQLRTALEGEHDADDVQSAIDDLEELSRTTGRDVGEGVSMLRAEQRRRR</sequence>
<dbReference type="Pfam" id="PF13374">
    <property type="entry name" value="TPR_10"/>
    <property type="match status" value="1"/>
</dbReference>
<dbReference type="AlphaFoldDB" id="A0A6I8MAD1"/>
<feature type="repeat" description="TPR" evidence="3">
    <location>
        <begin position="535"/>
        <end position="568"/>
    </location>
</feature>
<feature type="repeat" description="TPR" evidence="3">
    <location>
        <begin position="807"/>
        <end position="840"/>
    </location>
</feature>
<dbReference type="InterPro" id="IPR041664">
    <property type="entry name" value="AAA_16"/>
</dbReference>
<dbReference type="Pfam" id="PF13432">
    <property type="entry name" value="TPR_16"/>
    <property type="match status" value="1"/>
</dbReference>
<dbReference type="InterPro" id="IPR011990">
    <property type="entry name" value="TPR-like_helical_dom_sf"/>
</dbReference>
<dbReference type="Pfam" id="PF14559">
    <property type="entry name" value="TPR_19"/>
    <property type="match status" value="1"/>
</dbReference>
<evidence type="ECO:0000313" key="7">
    <source>
        <dbReference type="Proteomes" id="UP000399805"/>
    </source>
</evidence>
<dbReference type="InterPro" id="IPR027417">
    <property type="entry name" value="P-loop_NTPase"/>
</dbReference>
<dbReference type="Gene3D" id="3.40.50.300">
    <property type="entry name" value="P-loop containing nucleotide triphosphate hydrolases"/>
    <property type="match status" value="1"/>
</dbReference>
<feature type="repeat" description="TPR" evidence="3">
    <location>
        <begin position="569"/>
        <end position="602"/>
    </location>
</feature>
<dbReference type="PROSITE" id="PS50005">
    <property type="entry name" value="TPR"/>
    <property type="match status" value="7"/>
</dbReference>
<feature type="repeat" description="TPR" evidence="3">
    <location>
        <begin position="637"/>
        <end position="670"/>
    </location>
</feature>
<dbReference type="PANTHER" id="PTHR44858:SF1">
    <property type="entry name" value="UDP-N-ACETYLGLUCOSAMINE--PEPTIDE N-ACETYLGLUCOSAMINYLTRANSFERASE SPINDLY-RELATED"/>
    <property type="match status" value="1"/>
</dbReference>